<sequence length="108" mass="11533">MRGAIRSTQRIIDVGGNLDAHVRQARIKAAQVDTGQIGKRETARWQGLIVGIEKACAQCREHAAAAVVGCAATDGQNHATGTRIQCRRDQLARTCCAGHTGVALCQRQ</sequence>
<name>F3CDL4_PSESG</name>
<organism evidence="1 2">
    <name type="scientific">Pseudomonas savastanoi pv. glycinea str. race 4</name>
    <dbReference type="NCBI Taxonomy" id="875330"/>
    <lineage>
        <taxon>Bacteria</taxon>
        <taxon>Pseudomonadati</taxon>
        <taxon>Pseudomonadota</taxon>
        <taxon>Gammaproteobacteria</taxon>
        <taxon>Pseudomonadales</taxon>
        <taxon>Pseudomonadaceae</taxon>
        <taxon>Pseudomonas</taxon>
    </lineage>
</organism>
<protein>
    <submittedName>
        <fullName evidence="1">Uncharacterized protein</fullName>
    </submittedName>
</protein>
<comment type="caution">
    <text evidence="1">The sequence shown here is derived from an EMBL/GenBank/DDBJ whole genome shotgun (WGS) entry which is preliminary data.</text>
</comment>
<proteinExistence type="predicted"/>
<dbReference type="HOGENOM" id="CLU_2202645_0_0_6"/>
<evidence type="ECO:0000313" key="2">
    <source>
        <dbReference type="Proteomes" id="UP000005466"/>
    </source>
</evidence>
<feature type="non-terminal residue" evidence="1">
    <location>
        <position position="108"/>
    </location>
</feature>
<dbReference type="Proteomes" id="UP000005466">
    <property type="component" value="Unassembled WGS sequence"/>
</dbReference>
<accession>F3CDL4</accession>
<gene>
    <name evidence="1" type="ORF">Pgy4_30771</name>
</gene>
<dbReference type="EMBL" id="ADWY01001696">
    <property type="protein sequence ID" value="EGH17356.1"/>
    <property type="molecule type" value="Genomic_DNA"/>
</dbReference>
<reference evidence="1 2" key="1">
    <citation type="journal article" date="2011" name="PLoS Pathog.">
        <title>Dynamic evolution of pathogenicity revealed by sequencing and comparative genomics of 19 Pseudomonas syringae isolates.</title>
        <authorList>
            <person name="Baltrus D.A."/>
            <person name="Nishimura M.T."/>
            <person name="Romanchuk A."/>
            <person name="Chang J.H."/>
            <person name="Mukhtar M.S."/>
            <person name="Cherkis K."/>
            <person name="Roach J."/>
            <person name="Grant S.R."/>
            <person name="Jones C.D."/>
            <person name="Dangl J.L."/>
        </authorList>
    </citation>
    <scope>NUCLEOTIDE SEQUENCE [LARGE SCALE GENOMIC DNA]</scope>
    <source>
        <strain evidence="2">race 4</strain>
    </source>
</reference>
<dbReference type="AlphaFoldDB" id="F3CDL4"/>
<evidence type="ECO:0000313" key="1">
    <source>
        <dbReference type="EMBL" id="EGH17356.1"/>
    </source>
</evidence>